<sequence length="208" mass="23449">MVSHTRVDDAIRNEANIINITFSSLHTTSIYPSKSETMDTKQWQRQVGDQTFIVSTDSSLISRDFVQSSFADPAMYWTAALDPESLETIMKTSLWYGLHLQTQQPATIERATPDPSTLKQIGMARLITDHATIFFLTDVFVLPEHQGKGLAKWMMRCIKEGTDALPAVRRVMCMAKRAPHAIKFYEDALGAEVHDQENGEVVFMSTPH</sequence>
<gene>
    <name evidence="2" type="ORF">SLS58_009140</name>
</gene>
<proteinExistence type="predicted"/>
<keyword evidence="3" id="KW-1185">Reference proteome</keyword>
<name>A0ABR3TDV3_9PEZI</name>
<accession>A0ABR3TDV3</accession>
<dbReference type="InterPro" id="IPR053144">
    <property type="entry name" value="Acetyltransferase_Butenolide"/>
</dbReference>
<protein>
    <recommendedName>
        <fullName evidence="1">N-acetyltransferase domain-containing protein</fullName>
    </recommendedName>
</protein>
<dbReference type="InterPro" id="IPR000182">
    <property type="entry name" value="GNAT_dom"/>
</dbReference>
<feature type="domain" description="N-acetyltransferase" evidence="1">
    <location>
        <begin position="121"/>
        <end position="208"/>
    </location>
</feature>
<comment type="caution">
    <text evidence="2">The sequence shown here is derived from an EMBL/GenBank/DDBJ whole genome shotgun (WGS) entry which is preliminary data.</text>
</comment>
<dbReference type="Gene3D" id="3.40.630.30">
    <property type="match status" value="1"/>
</dbReference>
<dbReference type="EMBL" id="JAKEKT020000085">
    <property type="protein sequence ID" value="KAL1637714.1"/>
    <property type="molecule type" value="Genomic_DNA"/>
</dbReference>
<dbReference type="Pfam" id="PF13508">
    <property type="entry name" value="Acetyltransf_7"/>
    <property type="match status" value="1"/>
</dbReference>
<dbReference type="PANTHER" id="PTHR43233:SF1">
    <property type="entry name" value="FAMILY N-ACETYLTRANSFERASE, PUTATIVE (AFU_ORTHOLOGUE AFUA_6G03350)-RELATED"/>
    <property type="match status" value="1"/>
</dbReference>
<organism evidence="2 3">
    <name type="scientific">Diplodia intermedia</name>
    <dbReference type="NCBI Taxonomy" id="856260"/>
    <lineage>
        <taxon>Eukaryota</taxon>
        <taxon>Fungi</taxon>
        <taxon>Dikarya</taxon>
        <taxon>Ascomycota</taxon>
        <taxon>Pezizomycotina</taxon>
        <taxon>Dothideomycetes</taxon>
        <taxon>Dothideomycetes incertae sedis</taxon>
        <taxon>Botryosphaeriales</taxon>
        <taxon>Botryosphaeriaceae</taxon>
        <taxon>Diplodia</taxon>
    </lineage>
</organism>
<dbReference type="PROSITE" id="PS51186">
    <property type="entry name" value="GNAT"/>
    <property type="match status" value="1"/>
</dbReference>
<reference evidence="2 3" key="1">
    <citation type="journal article" date="2023" name="Plant Dis.">
        <title>First Report of Diplodia intermedia Causing Canker and Dieback Diseases on Apple Trees in Canada.</title>
        <authorList>
            <person name="Ellouze W."/>
            <person name="Ilyukhin E."/>
            <person name="Sulman M."/>
            <person name="Ali S."/>
        </authorList>
    </citation>
    <scope>NUCLEOTIDE SEQUENCE [LARGE SCALE GENOMIC DNA]</scope>
    <source>
        <strain evidence="2 3">M45-28</strain>
    </source>
</reference>
<evidence type="ECO:0000313" key="2">
    <source>
        <dbReference type="EMBL" id="KAL1637714.1"/>
    </source>
</evidence>
<dbReference type="PANTHER" id="PTHR43233">
    <property type="entry name" value="FAMILY N-ACETYLTRANSFERASE, PUTATIVE (AFU_ORTHOLOGUE AFUA_6G03350)-RELATED"/>
    <property type="match status" value="1"/>
</dbReference>
<evidence type="ECO:0000259" key="1">
    <source>
        <dbReference type="PROSITE" id="PS51186"/>
    </source>
</evidence>
<dbReference type="InterPro" id="IPR016181">
    <property type="entry name" value="Acyl_CoA_acyltransferase"/>
</dbReference>
<dbReference type="Proteomes" id="UP001521184">
    <property type="component" value="Unassembled WGS sequence"/>
</dbReference>
<dbReference type="SUPFAM" id="SSF55729">
    <property type="entry name" value="Acyl-CoA N-acyltransferases (Nat)"/>
    <property type="match status" value="1"/>
</dbReference>
<dbReference type="CDD" id="cd04301">
    <property type="entry name" value="NAT_SF"/>
    <property type="match status" value="1"/>
</dbReference>
<evidence type="ECO:0000313" key="3">
    <source>
        <dbReference type="Proteomes" id="UP001521184"/>
    </source>
</evidence>